<dbReference type="GO" id="GO:0008168">
    <property type="term" value="F:methyltransferase activity"/>
    <property type="evidence" value="ECO:0007669"/>
    <property type="project" value="UniProtKB-KW"/>
</dbReference>
<protein>
    <submittedName>
        <fullName evidence="5">Methyltransferase regulatory domain-containing protein</fullName>
    </submittedName>
</protein>
<dbReference type="InterPro" id="IPR058854">
    <property type="entry name" value="HI_0096-like_WHD"/>
</dbReference>
<dbReference type="EMBL" id="CP110418">
    <property type="protein sequence ID" value="UZG51071.1"/>
    <property type="molecule type" value="Genomic_DNA"/>
</dbReference>
<dbReference type="PANTHER" id="PTHR43667">
    <property type="entry name" value="CYCLOPROPANE-FATTY-ACYL-PHOSPHOLIPID SYNTHASE"/>
    <property type="match status" value="1"/>
</dbReference>
<evidence type="ECO:0000313" key="5">
    <source>
        <dbReference type="EMBL" id="UZG51071.1"/>
    </source>
</evidence>
<dbReference type="Pfam" id="PF26433">
    <property type="entry name" value="WH_HI_0096"/>
    <property type="match status" value="1"/>
</dbReference>
<organism evidence="5 6">
    <name type="scientific">Veillonella rogosae</name>
    <dbReference type="NCBI Taxonomy" id="423477"/>
    <lineage>
        <taxon>Bacteria</taxon>
        <taxon>Bacillati</taxon>
        <taxon>Bacillota</taxon>
        <taxon>Negativicutes</taxon>
        <taxon>Veillonellales</taxon>
        <taxon>Veillonellaceae</taxon>
        <taxon>Veillonella</taxon>
    </lineage>
</organism>
<feature type="domain" description="HI-0096-like winged helix" evidence="4">
    <location>
        <begin position="449"/>
        <end position="516"/>
    </location>
</feature>
<name>A0AA46X543_9FIRM</name>
<dbReference type="InterPro" id="IPR018773">
    <property type="entry name" value="MeTrfase_reg_dom_prd"/>
</dbReference>
<reference evidence="5" key="1">
    <citation type="submission" date="2022-11" db="EMBL/GenBank/DDBJ databases">
        <title>Complete genome sequence of Veillonella rogosae KCOM 3468 isolated from human Subgingival dental plaque of Chronic peridontitis Lesion.</title>
        <authorList>
            <person name="Park S.-N."/>
            <person name="Lim Y.K."/>
            <person name="Kook J.-K."/>
        </authorList>
    </citation>
    <scope>NUCLEOTIDE SEQUENCE</scope>
    <source>
        <strain evidence="5">KCOM 3468</strain>
    </source>
</reference>
<dbReference type="Gene3D" id="3.40.50.150">
    <property type="entry name" value="Vaccinia Virus protein VP39"/>
    <property type="match status" value="1"/>
</dbReference>
<dbReference type="SUPFAM" id="SSF53335">
    <property type="entry name" value="S-adenosyl-L-methionine-dependent methyltransferases"/>
    <property type="match status" value="1"/>
</dbReference>
<accession>A0AA46X543</accession>
<dbReference type="AlphaFoldDB" id="A0AA46X543"/>
<evidence type="ECO:0000259" key="4">
    <source>
        <dbReference type="Pfam" id="PF26433"/>
    </source>
</evidence>
<dbReference type="PANTHER" id="PTHR43667:SF2">
    <property type="entry name" value="FATTY ACID C-METHYL TRANSFERASE"/>
    <property type="match status" value="1"/>
</dbReference>
<dbReference type="InterPro" id="IPR050723">
    <property type="entry name" value="CFA/CMAS"/>
</dbReference>
<dbReference type="RefSeq" id="WP_265138217.1">
    <property type="nucleotide sequence ID" value="NZ_CP110418.1"/>
</dbReference>
<dbReference type="InterPro" id="IPR025714">
    <property type="entry name" value="Methyltranfer_dom"/>
</dbReference>
<feature type="compositionally biased region" description="Basic and acidic residues" evidence="1">
    <location>
        <begin position="1"/>
        <end position="21"/>
    </location>
</feature>
<dbReference type="Pfam" id="PF10119">
    <property type="entry name" value="MethyTransf_Reg"/>
    <property type="match status" value="1"/>
</dbReference>
<sequence>MDTQPKEAPKDMYKETTEEIVKGNSSEGQAISPPPHQPSTDQAGIEALKDSYDDFLYVSKAFASCSINSLIATARIYGLDPAPIKGARVLELGSSCGGNIIPQALYYPEATFTGIDLSSVQIKHGNELIESMGLTNVNLLEKDIMDIDDDFGTFDYILVHGIWSWVPDIVKDKILSICNRNLSDRGIAYVSYNTYPGWKRLEQMRDIMLYSEKQLKSQSLQERTVYTKNVLKLLGETMNMDQRSQERSGYKIANINTVLDSNDYYVGHEYLETFNDPVYVSEFIDRAEQQGCVYIGDESLEKSFITWLNDKVVDNIKALANGNHKDKEQYYDFVYDTQFRMALLTKPCNRDKIVRDETVQKDILDTLYFAAPFEDSLGMPSEWTDTLRITLKQFMRTFQQFNVQDIVDYMAEHHPNEEYNKDRLYVQLFLLTILGHLRSYAEKYEKLPFVENVSYIPERFIRYVSTLIEGNGKQYMSLGNMFNQEDPTVDQGLLYVMKQMAQPTTRDELIKILDETLTITRTKADGETFTVPSEQYLDESIKHLVELGYFRHQA</sequence>
<keyword evidence="5" id="KW-0489">Methyltransferase</keyword>
<evidence type="ECO:0000256" key="1">
    <source>
        <dbReference type="SAM" id="MobiDB-lite"/>
    </source>
</evidence>
<gene>
    <name evidence="5" type="ORF">OKW85_00245</name>
</gene>
<keyword evidence="5" id="KW-0808">Transferase</keyword>
<dbReference type="GO" id="GO:0032259">
    <property type="term" value="P:methylation"/>
    <property type="evidence" value="ECO:0007669"/>
    <property type="project" value="UniProtKB-KW"/>
</dbReference>
<proteinExistence type="predicted"/>
<dbReference type="KEGG" id="vrg:OKW85_00245"/>
<dbReference type="Proteomes" id="UP001164244">
    <property type="component" value="Chromosome"/>
</dbReference>
<dbReference type="InterPro" id="IPR029063">
    <property type="entry name" value="SAM-dependent_MTases_sf"/>
</dbReference>
<dbReference type="CDD" id="cd02440">
    <property type="entry name" value="AdoMet_MTases"/>
    <property type="match status" value="1"/>
</dbReference>
<evidence type="ECO:0000259" key="3">
    <source>
        <dbReference type="Pfam" id="PF13847"/>
    </source>
</evidence>
<feature type="region of interest" description="Disordered" evidence="1">
    <location>
        <begin position="1"/>
        <end position="42"/>
    </location>
</feature>
<evidence type="ECO:0000259" key="2">
    <source>
        <dbReference type="Pfam" id="PF10119"/>
    </source>
</evidence>
<feature type="domain" description="Methyltransferase regulatory" evidence="2">
    <location>
        <begin position="262"/>
        <end position="346"/>
    </location>
</feature>
<evidence type="ECO:0000313" key="6">
    <source>
        <dbReference type="Proteomes" id="UP001164244"/>
    </source>
</evidence>
<feature type="domain" description="Methyltransferase" evidence="3">
    <location>
        <begin position="85"/>
        <end position="216"/>
    </location>
</feature>
<dbReference type="Pfam" id="PF13847">
    <property type="entry name" value="Methyltransf_31"/>
    <property type="match status" value="1"/>
</dbReference>